<protein>
    <recommendedName>
        <fullName evidence="2">Cupin type-2 domain-containing protein</fullName>
    </recommendedName>
</protein>
<dbReference type="PANTHER" id="PTHR35848:SF6">
    <property type="entry name" value="CUPIN TYPE-2 DOMAIN-CONTAINING PROTEIN"/>
    <property type="match status" value="1"/>
</dbReference>
<evidence type="ECO:0000313" key="3">
    <source>
        <dbReference type="EMBL" id="KKK51272.1"/>
    </source>
</evidence>
<dbReference type="Gene3D" id="2.60.120.10">
    <property type="entry name" value="Jelly Rolls"/>
    <property type="match status" value="1"/>
</dbReference>
<dbReference type="SUPFAM" id="SSF51182">
    <property type="entry name" value="RmlC-like cupins"/>
    <property type="match status" value="1"/>
</dbReference>
<dbReference type="PANTHER" id="PTHR35848">
    <property type="entry name" value="OXALATE-BINDING PROTEIN"/>
    <property type="match status" value="1"/>
</dbReference>
<dbReference type="Pfam" id="PF07883">
    <property type="entry name" value="Cupin_2"/>
    <property type="match status" value="1"/>
</dbReference>
<organism evidence="3">
    <name type="scientific">marine sediment metagenome</name>
    <dbReference type="NCBI Taxonomy" id="412755"/>
    <lineage>
        <taxon>unclassified sequences</taxon>
        <taxon>metagenomes</taxon>
        <taxon>ecological metagenomes</taxon>
    </lineage>
</organism>
<proteinExistence type="predicted"/>
<keyword evidence="1" id="KW-0479">Metal-binding</keyword>
<name>A0A0F8W3G3_9ZZZZ</name>
<dbReference type="InterPro" id="IPR051610">
    <property type="entry name" value="GPI/OXD"/>
</dbReference>
<accession>A0A0F8W3G3</accession>
<reference evidence="3" key="1">
    <citation type="journal article" date="2015" name="Nature">
        <title>Complex archaea that bridge the gap between prokaryotes and eukaryotes.</title>
        <authorList>
            <person name="Spang A."/>
            <person name="Saw J.H."/>
            <person name="Jorgensen S.L."/>
            <person name="Zaremba-Niedzwiedzka K."/>
            <person name="Martijn J."/>
            <person name="Lind A.E."/>
            <person name="van Eijk R."/>
            <person name="Schleper C."/>
            <person name="Guy L."/>
            <person name="Ettema T.J."/>
        </authorList>
    </citation>
    <scope>NUCLEOTIDE SEQUENCE</scope>
</reference>
<feature type="domain" description="Cupin type-2" evidence="2">
    <location>
        <begin position="67"/>
        <end position="134"/>
    </location>
</feature>
<dbReference type="GO" id="GO:0046872">
    <property type="term" value="F:metal ion binding"/>
    <property type="evidence" value="ECO:0007669"/>
    <property type="project" value="UniProtKB-KW"/>
</dbReference>
<gene>
    <name evidence="3" type="ORF">LCGC14_3116600</name>
</gene>
<dbReference type="InterPro" id="IPR014710">
    <property type="entry name" value="RmlC-like_jellyroll"/>
</dbReference>
<evidence type="ECO:0000259" key="2">
    <source>
        <dbReference type="Pfam" id="PF07883"/>
    </source>
</evidence>
<dbReference type="AlphaFoldDB" id="A0A0F8W3G3"/>
<sequence length="140" mass="15307">MAKITTFKSYQGDKPPTIAKPDEPVDPMIVNVQDGVPVVYPGCHGLGVRVVHPVNPKAPAKNMGLVLFYIPPHVVLEPGSHETEETYFIQEGSGRMTFSNSQREVTKGDFVYLPPWCVHGIENTGTETLVVLIITSPPNP</sequence>
<evidence type="ECO:0000256" key="1">
    <source>
        <dbReference type="ARBA" id="ARBA00022723"/>
    </source>
</evidence>
<dbReference type="EMBL" id="LAZR01067591">
    <property type="protein sequence ID" value="KKK51272.1"/>
    <property type="molecule type" value="Genomic_DNA"/>
</dbReference>
<comment type="caution">
    <text evidence="3">The sequence shown here is derived from an EMBL/GenBank/DDBJ whole genome shotgun (WGS) entry which is preliminary data.</text>
</comment>
<dbReference type="InterPro" id="IPR011051">
    <property type="entry name" value="RmlC_Cupin_sf"/>
</dbReference>
<dbReference type="InterPro" id="IPR013096">
    <property type="entry name" value="Cupin_2"/>
</dbReference>